<organism evidence="6 7">
    <name type="scientific">Halonatronomonas betaini</name>
    <dbReference type="NCBI Taxonomy" id="2778430"/>
    <lineage>
        <taxon>Bacteria</taxon>
        <taxon>Bacillati</taxon>
        <taxon>Bacillota</taxon>
        <taxon>Clostridia</taxon>
        <taxon>Halanaerobiales</taxon>
        <taxon>Halarsenatibacteraceae</taxon>
        <taxon>Halonatronomonas</taxon>
    </lineage>
</organism>
<evidence type="ECO:0000256" key="3">
    <source>
        <dbReference type="ARBA" id="ARBA00023002"/>
    </source>
</evidence>
<keyword evidence="2" id="KW-0479">Metal-binding</keyword>
<name>A0A931AU89_9FIRM</name>
<evidence type="ECO:0000256" key="2">
    <source>
        <dbReference type="ARBA" id="ARBA00022723"/>
    </source>
</evidence>
<dbReference type="Pfam" id="PF12831">
    <property type="entry name" value="FAD_oxidored"/>
    <property type="match status" value="1"/>
</dbReference>
<dbReference type="PANTHER" id="PTHR43498">
    <property type="entry name" value="FERREDOXIN:COB-COM HETERODISULFIDE REDUCTASE SUBUNIT A"/>
    <property type="match status" value="1"/>
</dbReference>
<dbReference type="EMBL" id="JADPIE010000003">
    <property type="protein sequence ID" value="MBF8436595.1"/>
    <property type="molecule type" value="Genomic_DNA"/>
</dbReference>
<dbReference type="InterPro" id="IPR039650">
    <property type="entry name" value="HdrA-like"/>
</dbReference>
<evidence type="ECO:0000256" key="4">
    <source>
        <dbReference type="ARBA" id="ARBA00023004"/>
    </source>
</evidence>
<dbReference type="AlphaFoldDB" id="A0A931AU89"/>
<dbReference type="SUPFAM" id="SSF51905">
    <property type="entry name" value="FAD/NAD(P)-binding domain"/>
    <property type="match status" value="1"/>
</dbReference>
<reference evidence="6" key="1">
    <citation type="submission" date="2020-11" db="EMBL/GenBank/DDBJ databases">
        <title>Halonatronomonas betainensis gen. nov., sp. nov. a novel haloalkaliphilic representative of the family Halanaerobiacae capable of betaine degradation.</title>
        <authorList>
            <person name="Boltyanskaya Y."/>
            <person name="Kevbrin V."/>
            <person name="Detkova E."/>
            <person name="Grouzdev D.S."/>
            <person name="Koziaeva V."/>
            <person name="Zhilina T."/>
        </authorList>
    </citation>
    <scope>NUCLEOTIDE SEQUENCE</scope>
    <source>
        <strain evidence="6">Z-7014</strain>
    </source>
</reference>
<evidence type="ECO:0000256" key="5">
    <source>
        <dbReference type="ARBA" id="ARBA00023014"/>
    </source>
</evidence>
<protein>
    <submittedName>
        <fullName evidence="6">FAD-dependent oxidoreductase</fullName>
    </submittedName>
</protein>
<dbReference type="PANTHER" id="PTHR43498:SF1">
    <property type="entry name" value="COB--COM HETERODISULFIDE REDUCTASE IRON-SULFUR SUBUNIT A"/>
    <property type="match status" value="1"/>
</dbReference>
<evidence type="ECO:0000313" key="6">
    <source>
        <dbReference type="EMBL" id="MBF8436595.1"/>
    </source>
</evidence>
<evidence type="ECO:0000256" key="1">
    <source>
        <dbReference type="ARBA" id="ARBA00022485"/>
    </source>
</evidence>
<keyword evidence="1" id="KW-0004">4Fe-4S</keyword>
<comment type="caution">
    <text evidence="6">The sequence shown here is derived from an EMBL/GenBank/DDBJ whole genome shotgun (WGS) entry which is preliminary data.</text>
</comment>
<keyword evidence="5" id="KW-0411">Iron-sulfur</keyword>
<proteinExistence type="predicted"/>
<keyword evidence="3" id="KW-0560">Oxidoreductase</keyword>
<accession>A0A931AU89</accession>
<dbReference type="RefSeq" id="WP_270453499.1">
    <property type="nucleotide sequence ID" value="NZ_JADPIE010000003.1"/>
</dbReference>
<keyword evidence="4" id="KW-0408">Iron</keyword>
<dbReference type="GO" id="GO:0051539">
    <property type="term" value="F:4 iron, 4 sulfur cluster binding"/>
    <property type="evidence" value="ECO:0007669"/>
    <property type="project" value="UniProtKB-KW"/>
</dbReference>
<dbReference type="GO" id="GO:0016491">
    <property type="term" value="F:oxidoreductase activity"/>
    <property type="evidence" value="ECO:0007669"/>
    <property type="project" value="UniProtKB-KW"/>
</dbReference>
<sequence>MKKSFLIIGITLLMTFIISGNILAYDLIVYNAEPEGVAAAVAAARNNLKTALVMERQDPGGLFTYGGLNFLDLNYDRSGNNINHGIFGEWHDKVGGGVSFNITEGIEAFNDLLESEENLTLYRNHNLENINKNGRIIESIEITDPEKLSFELAGKYFIDASQDGDLTYLAGNPYFFGGGDINQPERFMPVTPVIKIRNIDRGGLIRDARSGRHGQTTVNRDNAYGFSALGARYNPDHPEAGLRGLNLVLEDRELDGEDITYGYINALHFYGIDGTDRELLDELHEITEVEARLVVDFLRDELEGMGDVEYIGIADEFYVRESRHFVTERQLGVRDQLTANIPEDTVALASYPLDYQSYAPGAGGFVYFNPGVYGKPLRSLIPVDFDNLLIVGRSSGQSSIAHSSGRIVPNGMVAAEGGGIAIAMAIANNITPHEVAESSDLMADIQSRTGLADQIDSRSIRNLQREIVDQDYIEPVSELLSWGLIVGGYDNNFRLEETLAERTFVYLILNGLKNRDARVEYPDLSSHLAAISSTEKPIQYDKVQEIAGLIGDYALELDSEDFLNLLENWQIKRNIGDGIDLKRGQVYHLATDILNQFELSDKLKLYRDK</sequence>
<gene>
    <name evidence="6" type="ORF">I0Q91_05865</name>
</gene>
<dbReference type="GO" id="GO:0046872">
    <property type="term" value="F:metal ion binding"/>
    <property type="evidence" value="ECO:0007669"/>
    <property type="project" value="UniProtKB-KW"/>
</dbReference>
<evidence type="ECO:0000313" key="7">
    <source>
        <dbReference type="Proteomes" id="UP000621436"/>
    </source>
</evidence>
<dbReference type="InterPro" id="IPR036188">
    <property type="entry name" value="FAD/NAD-bd_sf"/>
</dbReference>
<keyword evidence="7" id="KW-1185">Reference proteome</keyword>
<dbReference type="Proteomes" id="UP000621436">
    <property type="component" value="Unassembled WGS sequence"/>
</dbReference>